<protein>
    <submittedName>
        <fullName evidence="1">Uncharacterized protein</fullName>
    </submittedName>
</protein>
<gene>
    <name evidence="1" type="ORF">MPL3356_390174</name>
</gene>
<dbReference type="EMBL" id="CCMZ01000033">
    <property type="protein sequence ID" value="CDX22154.1"/>
    <property type="molecule type" value="Genomic_DNA"/>
</dbReference>
<evidence type="ECO:0000313" key="1">
    <source>
        <dbReference type="EMBL" id="CDX22154.1"/>
    </source>
</evidence>
<sequence>MPISATVTVRSIIADGPRIVLGAVWAQTDAEIKARLAATGVARPALVQKIAEMTRNYVCRTDDLAAFVRLGGEMQYVYVTRDNFPVASPLVTTCP</sequence>
<proteinExistence type="predicted"/>
<dbReference type="Proteomes" id="UP000045285">
    <property type="component" value="Unassembled WGS sequence"/>
</dbReference>
<accession>A0A090FTA6</accession>
<reference evidence="2" key="1">
    <citation type="submission" date="2014-08" db="EMBL/GenBank/DDBJ databases">
        <authorList>
            <person name="Moulin L."/>
        </authorList>
    </citation>
    <scope>NUCLEOTIDE SEQUENCE [LARGE SCALE GENOMIC DNA]</scope>
</reference>
<keyword evidence="2" id="KW-1185">Reference proteome</keyword>
<organism evidence="1 2">
    <name type="scientific">Mesorhizobium plurifarium</name>
    <dbReference type="NCBI Taxonomy" id="69974"/>
    <lineage>
        <taxon>Bacteria</taxon>
        <taxon>Pseudomonadati</taxon>
        <taxon>Pseudomonadota</taxon>
        <taxon>Alphaproteobacteria</taxon>
        <taxon>Hyphomicrobiales</taxon>
        <taxon>Phyllobacteriaceae</taxon>
        <taxon>Mesorhizobium</taxon>
    </lineage>
</organism>
<evidence type="ECO:0000313" key="2">
    <source>
        <dbReference type="Proteomes" id="UP000045285"/>
    </source>
</evidence>
<name>A0A090FTA6_MESPL</name>
<dbReference type="AlphaFoldDB" id="A0A090FTA6"/>